<dbReference type="Gene3D" id="4.10.220.110">
    <property type="match status" value="1"/>
</dbReference>
<dbReference type="SUPFAM" id="SSF69279">
    <property type="entry name" value="Phage tail proteins"/>
    <property type="match status" value="1"/>
</dbReference>
<organism evidence="2 3">
    <name type="scientific">Treponema succinifaciens (strain ATCC 33096 / DSM 2489 / 6091)</name>
    <dbReference type="NCBI Taxonomy" id="869209"/>
    <lineage>
        <taxon>Bacteria</taxon>
        <taxon>Pseudomonadati</taxon>
        <taxon>Spirochaetota</taxon>
        <taxon>Spirochaetia</taxon>
        <taxon>Spirochaetales</taxon>
        <taxon>Treponemataceae</taxon>
        <taxon>Treponema</taxon>
    </lineage>
</organism>
<feature type="region of interest" description="Disordered" evidence="1">
    <location>
        <begin position="363"/>
        <end position="413"/>
    </location>
</feature>
<evidence type="ECO:0000256" key="1">
    <source>
        <dbReference type="SAM" id="MobiDB-lite"/>
    </source>
</evidence>
<sequence>MPGENKTLTPTWIAYVDGARLGWKHEGALKSIRIHDGLNSIGTASLVFDLPATDFDNDDVFSEGSEVSVHLGYKDDVEEVFSGEVTGFVPRFGEYGAPQMEVQIETKLHRLDKGIRAKAFESKTTAQIIKEIITNHNLKAEVEEFGPKHDYTEQRNITDYDYITLLAYRYGKAVWCQGSTVHVKTEITPSDDDVILERGKSIISARTRTSIAKQLSAAACTGWSIMDCRGFAATATMKDIPLRIGGEYSWEDNSKGYDPKRTEQITTEEILDEEDAAAVAKAYIQNRSFKFQSCDIKTQGNYRIKPGNRLTVKYVGKQSDGEYLIESVEHTLDMQGGFITRCHLIRNFCEVCNRSGTASKIDRERADNQINGTQGENATAASAGGSQVENQDDSENAPAEKNPTITNPHWEDADGQTITKALVGDEVYLCADVTDIDDGATATIRIVEKDDDGNDDDLTVLTDKVQDGKIRCDWKVVYMEDNDDTESQKEIEEKGYTLPEYAFTVECDGVESDESPQLDVRGWIKFQLKETESDRIFSNVPVRILKEDGTIIKCKSDENGYVYLKDLLFGKYSIELDAN</sequence>
<dbReference type="Gene3D" id="2.30.110.50">
    <property type="match status" value="1"/>
</dbReference>
<evidence type="ECO:0000313" key="2">
    <source>
        <dbReference type="EMBL" id="AEB13225.1"/>
    </source>
</evidence>
<evidence type="ECO:0000313" key="3">
    <source>
        <dbReference type="Proteomes" id="UP000006852"/>
    </source>
</evidence>
<reference evidence="3" key="2">
    <citation type="submission" date="2011-04" db="EMBL/GenBank/DDBJ databases">
        <title>The complete genome of chromosome of Treponema succinifaciens DSM 2489.</title>
        <authorList>
            <person name="Lucas S."/>
            <person name="Copeland A."/>
            <person name="Lapidus A."/>
            <person name="Bruce D."/>
            <person name="Goodwin L."/>
            <person name="Pitluck S."/>
            <person name="Peters L."/>
            <person name="Kyrpides N."/>
            <person name="Mavromatis K."/>
            <person name="Ivanova N."/>
            <person name="Ovchinnikova G."/>
            <person name="Teshima H."/>
            <person name="Detter J.C."/>
            <person name="Tapia R."/>
            <person name="Han C."/>
            <person name="Land M."/>
            <person name="Hauser L."/>
            <person name="Markowitz V."/>
            <person name="Cheng J.-F."/>
            <person name="Hugenholtz P."/>
            <person name="Woyke T."/>
            <person name="Wu D."/>
            <person name="Gronow S."/>
            <person name="Wellnitz S."/>
            <person name="Brambilla E."/>
            <person name="Klenk H.-P."/>
            <person name="Eisen J.A."/>
        </authorList>
    </citation>
    <scope>NUCLEOTIDE SEQUENCE [LARGE SCALE GENOMIC DNA]</scope>
    <source>
        <strain evidence="3">ATCC 33096 / DSM 2489 / 6091</strain>
    </source>
</reference>
<accession>F2NUD2</accession>
<dbReference type="AlphaFoldDB" id="F2NUD2"/>
<dbReference type="Gene3D" id="3.55.50.10">
    <property type="entry name" value="Baseplate protein-like domains"/>
    <property type="match status" value="1"/>
</dbReference>
<dbReference type="STRING" id="869209.Tresu_0266"/>
<protein>
    <submittedName>
        <fullName evidence="2">Uncharacterized protein</fullName>
    </submittedName>
</protein>
<dbReference type="Pfam" id="PF05954">
    <property type="entry name" value="Phage_GPD"/>
    <property type="match status" value="1"/>
</dbReference>
<dbReference type="EMBL" id="CP002631">
    <property type="protein sequence ID" value="AEB13225.1"/>
    <property type="molecule type" value="Genomic_DNA"/>
</dbReference>
<reference evidence="2 3" key="1">
    <citation type="journal article" date="2011" name="Stand. Genomic Sci.">
        <title>Complete genome sequence of Treponema succinifaciens type strain (6091).</title>
        <authorList>
            <person name="Han C."/>
            <person name="Gronow S."/>
            <person name="Teshima H."/>
            <person name="Lapidus A."/>
            <person name="Nolan M."/>
            <person name="Lucas S."/>
            <person name="Hammon N."/>
            <person name="Deshpande S."/>
            <person name="Cheng J.F."/>
            <person name="Zeytun A."/>
            <person name="Tapia R."/>
            <person name="Goodwin L."/>
            <person name="Pitluck S."/>
            <person name="Liolios K."/>
            <person name="Pagani I."/>
            <person name="Ivanova N."/>
            <person name="Mavromatis K."/>
            <person name="Mikhailova N."/>
            <person name="Huntemann M."/>
            <person name="Pati A."/>
            <person name="Chen A."/>
            <person name="Palaniappan K."/>
            <person name="Land M."/>
            <person name="Hauser L."/>
            <person name="Brambilla E.M."/>
            <person name="Rohde M."/>
            <person name="Goker M."/>
            <person name="Woyke T."/>
            <person name="Bristow J."/>
            <person name="Eisen J.A."/>
            <person name="Markowitz V."/>
            <person name="Hugenholtz P."/>
            <person name="Kyrpides N.C."/>
            <person name="Klenk H.P."/>
            <person name="Detter J.C."/>
        </authorList>
    </citation>
    <scope>NUCLEOTIDE SEQUENCE [LARGE SCALE GENOMIC DNA]</scope>
    <source>
        <strain evidence="3">ATCC 33096 / DSM 2489 / 6091</strain>
    </source>
</reference>
<keyword evidence="3" id="KW-1185">Reference proteome</keyword>
<dbReference type="eggNOG" id="COG3500">
    <property type="taxonomic scope" value="Bacteria"/>
</dbReference>
<gene>
    <name evidence="2" type="ordered locus">Tresu_0266</name>
</gene>
<proteinExistence type="predicted"/>
<dbReference type="HOGENOM" id="CLU_471666_0_0_12"/>
<dbReference type="Proteomes" id="UP000006852">
    <property type="component" value="Chromosome"/>
</dbReference>
<name>F2NUD2_TRES6</name>
<feature type="compositionally biased region" description="Polar residues" evidence="1">
    <location>
        <begin position="368"/>
        <end position="389"/>
    </location>
</feature>
<dbReference type="OrthoDB" id="369315at2"/>
<dbReference type="KEGG" id="tsu:Tresu_0266"/>